<dbReference type="EMBL" id="AEWV01000042">
    <property type="protein sequence ID" value="EGC16381.1"/>
    <property type="molecule type" value="Genomic_DNA"/>
</dbReference>
<keyword evidence="2" id="KW-1185">Reference proteome</keyword>
<reference evidence="1 2" key="1">
    <citation type="submission" date="2011-01" db="EMBL/GenBank/DDBJ databases">
        <authorList>
            <person name="Muzny D."/>
            <person name="Qin X."/>
            <person name="Deng J."/>
            <person name="Jiang H."/>
            <person name="Liu Y."/>
            <person name="Qu J."/>
            <person name="Song X.-Z."/>
            <person name="Zhang L."/>
            <person name="Thornton R."/>
            <person name="Coyle M."/>
            <person name="Francisco L."/>
            <person name="Jackson L."/>
            <person name="Javaid M."/>
            <person name="Korchina V."/>
            <person name="Kovar C."/>
            <person name="Mata R."/>
            <person name="Mathew T."/>
            <person name="Ngo R."/>
            <person name="Nguyen L."/>
            <person name="Nguyen N."/>
            <person name="Okwuonu G."/>
            <person name="Ongeri F."/>
            <person name="Pham C."/>
            <person name="Simmons D."/>
            <person name="Wilczek-Boney K."/>
            <person name="Hale W."/>
            <person name="Jakkamsetti A."/>
            <person name="Pham P."/>
            <person name="Ruth R."/>
            <person name="San Lucas F."/>
            <person name="Warren J."/>
            <person name="Zhang J."/>
            <person name="Zhao Z."/>
            <person name="Zhou C."/>
            <person name="Zhu D."/>
            <person name="Lee S."/>
            <person name="Bess C."/>
            <person name="Blankenburg K."/>
            <person name="Forbes L."/>
            <person name="Fu Q."/>
            <person name="Gubbala S."/>
            <person name="Hirani K."/>
            <person name="Jayaseelan J.C."/>
            <person name="Lara F."/>
            <person name="Munidasa M."/>
            <person name="Palculict T."/>
            <person name="Patil S."/>
            <person name="Pu L.-L."/>
            <person name="Saada N."/>
            <person name="Tang L."/>
            <person name="Weissenberger G."/>
            <person name="Zhu Y."/>
            <person name="Hemphill L."/>
            <person name="Shang Y."/>
            <person name="Youmans B."/>
            <person name="Ayvaz T."/>
            <person name="Ross M."/>
            <person name="Santibanez J."/>
            <person name="Aqrawi P."/>
            <person name="Gross S."/>
            <person name="Joshi V."/>
            <person name="Fowler G."/>
            <person name="Nazareth L."/>
            <person name="Reid J."/>
            <person name="Worley K."/>
            <person name="Petrosino J."/>
            <person name="Highlander S."/>
            <person name="Gibbs R."/>
        </authorList>
    </citation>
    <scope>NUCLEOTIDE SEQUENCE [LARGE SCALE GENOMIC DNA]</scope>
    <source>
        <strain evidence="1 2">ATCC 33394</strain>
    </source>
</reference>
<dbReference type="AlphaFoldDB" id="F0F281"/>
<evidence type="ECO:0000313" key="1">
    <source>
        <dbReference type="EMBL" id="EGC16381.1"/>
    </source>
</evidence>
<name>F0F281_9NEIS</name>
<evidence type="ECO:0000313" key="2">
    <source>
        <dbReference type="Proteomes" id="UP000004088"/>
    </source>
</evidence>
<sequence>MNTLPYQPEIAERMNAHAEYAIGQDAQFYRTQNGYWIAWQADSATAAVLPPNLPDSEPCDRVEGIEDLAELVDLVESGEYEALLAADDDGEHAHECSCSCHHH</sequence>
<dbReference type="HOGENOM" id="CLU_148626_0_0_4"/>
<accession>F0F281</accession>
<proteinExistence type="predicted"/>
<comment type="caution">
    <text evidence="1">The sequence shown here is derived from an EMBL/GenBank/DDBJ whole genome shotgun (WGS) entry which is preliminary data.</text>
</comment>
<dbReference type="RefSeq" id="WP_003784384.1">
    <property type="nucleotide sequence ID" value="NZ_GL870929.1"/>
</dbReference>
<protein>
    <submittedName>
        <fullName evidence="1">Uncharacterized protein</fullName>
    </submittedName>
</protein>
<dbReference type="Proteomes" id="UP000004088">
    <property type="component" value="Unassembled WGS sequence"/>
</dbReference>
<gene>
    <name evidence="1" type="ORF">HMPREF9098_2216</name>
</gene>
<organism evidence="1 2">
    <name type="scientific">Kingella denitrificans ATCC 33394</name>
    <dbReference type="NCBI Taxonomy" id="888741"/>
    <lineage>
        <taxon>Bacteria</taxon>
        <taxon>Pseudomonadati</taxon>
        <taxon>Pseudomonadota</taxon>
        <taxon>Betaproteobacteria</taxon>
        <taxon>Neisseriales</taxon>
        <taxon>Neisseriaceae</taxon>
        <taxon>Kingella</taxon>
    </lineage>
</organism>